<name>G9QGR3_9BACI</name>
<reference evidence="10 11" key="1">
    <citation type="submission" date="2011-09" db="EMBL/GenBank/DDBJ databases">
        <title>The Genome Sequence of Bacillus smithii 7_3_47FAA.</title>
        <authorList>
            <consortium name="The Broad Institute Genome Sequencing Platform"/>
            <person name="Earl A."/>
            <person name="Ward D."/>
            <person name="Feldgarden M."/>
            <person name="Gevers D."/>
            <person name="Daigneault M."/>
            <person name="Strauss J."/>
            <person name="Allen-Vercoe E."/>
            <person name="Young S.K."/>
            <person name="Zeng Q."/>
            <person name="Gargeya S."/>
            <person name="Fitzgerald M."/>
            <person name="Haas B."/>
            <person name="Abouelleil A."/>
            <person name="Alvarado L."/>
            <person name="Arachchi H.M."/>
            <person name="Berlin A."/>
            <person name="Brown A."/>
            <person name="Chapman S.B."/>
            <person name="Chen Z."/>
            <person name="Dunbar C."/>
            <person name="Freedman E."/>
            <person name="Gearin G."/>
            <person name="Goldberg J."/>
            <person name="Griggs A."/>
            <person name="Gujja S."/>
            <person name="Heiman D."/>
            <person name="Howarth C."/>
            <person name="Larson L."/>
            <person name="Lui A."/>
            <person name="MacDonald P.J.P."/>
            <person name="Montmayeur A."/>
            <person name="Murphy C."/>
            <person name="Neiman D."/>
            <person name="Pearson M."/>
            <person name="Priest M."/>
            <person name="Roberts A."/>
            <person name="Saif S."/>
            <person name="Shea T."/>
            <person name="Shenoy N."/>
            <person name="Sisk P."/>
            <person name="Stolte C."/>
            <person name="Sykes S."/>
            <person name="Wortman J."/>
            <person name="Nusbaum C."/>
            <person name="Birren B."/>
        </authorList>
    </citation>
    <scope>NUCLEOTIDE SEQUENCE [LARGE SCALE GENOMIC DNA]</scope>
    <source>
        <strain evidence="10 11">7_3_47FAA</strain>
    </source>
</reference>
<dbReference type="AlphaFoldDB" id="G9QGR3"/>
<dbReference type="GO" id="GO:0009847">
    <property type="term" value="P:spore germination"/>
    <property type="evidence" value="ECO:0007669"/>
    <property type="project" value="InterPro"/>
</dbReference>
<evidence type="ECO:0000256" key="5">
    <source>
        <dbReference type="ARBA" id="ARBA00023136"/>
    </source>
</evidence>
<evidence type="ECO:0000256" key="1">
    <source>
        <dbReference type="ARBA" id="ARBA00004635"/>
    </source>
</evidence>
<gene>
    <name evidence="10" type="ORF">HMPREF1015_00972</name>
</gene>
<evidence type="ECO:0000256" key="7">
    <source>
        <dbReference type="ARBA" id="ARBA00023288"/>
    </source>
</evidence>
<evidence type="ECO:0000313" key="11">
    <source>
        <dbReference type="Proteomes" id="UP000011747"/>
    </source>
</evidence>
<protein>
    <submittedName>
        <fullName evidence="10">Ger(X)C family germination protein</fullName>
    </submittedName>
</protein>
<feature type="domain" description="Spore germination protein N-terminal" evidence="9">
    <location>
        <begin position="24"/>
        <end position="201"/>
    </location>
</feature>
<sequence>MIRKRSLLFMIVCLQLLLSGCWSKRELTSLALVLALGIDMTKDGKYEVSMQIVNPGNVAGALQQGDGGQGLPIVVYHQKGDNIVEATRKASTMISRRLYFSHTNMLVIGEKVAKKNIPVILEAIERDQQIRNTTTMVVAKGTKAQTILETLTPIDKIPADQIRKTLTTSESIWSETFPTKISDVIQQLISPGKQPVIPGIRLIHNSEQRGTMENLQRTNPVSNIEISGFAMIKDGKLKKWVYGKTARGVTWSLGKMRSTSVSVDWGGRKKALSYEVIRDKTKLTAKVKNGKPEGSVLVKVEGDIGEMLVPVDITNLRVIQKIERQTNREIEREVERAIKIAQRNHTDIFGFGDAIHRHDPKFWKRVHTKWSDDYFPTMDIKVEVRTHIRRSELRTKSFLSTIKEEKRR</sequence>
<feature type="domain" description="Spore germination GerAC-like C-terminal" evidence="8">
    <location>
        <begin position="227"/>
        <end position="391"/>
    </location>
</feature>
<dbReference type="Gene3D" id="6.20.190.10">
    <property type="entry name" value="Nutrient germinant receptor protein C, domain 1"/>
    <property type="match status" value="1"/>
</dbReference>
<keyword evidence="3" id="KW-0309">Germination</keyword>
<evidence type="ECO:0000256" key="6">
    <source>
        <dbReference type="ARBA" id="ARBA00023139"/>
    </source>
</evidence>
<dbReference type="InterPro" id="IPR038501">
    <property type="entry name" value="Spore_GerAC_C_sf"/>
</dbReference>
<evidence type="ECO:0000259" key="9">
    <source>
        <dbReference type="Pfam" id="PF25198"/>
    </source>
</evidence>
<evidence type="ECO:0000256" key="3">
    <source>
        <dbReference type="ARBA" id="ARBA00022544"/>
    </source>
</evidence>
<dbReference type="EMBL" id="ACWF01000004">
    <property type="protein sequence ID" value="EHL79640.1"/>
    <property type="molecule type" value="Genomic_DNA"/>
</dbReference>
<dbReference type="Pfam" id="PF05504">
    <property type="entry name" value="Spore_GerAC"/>
    <property type="match status" value="1"/>
</dbReference>
<keyword evidence="7" id="KW-0449">Lipoprotein</keyword>
<dbReference type="Gene3D" id="3.30.300.210">
    <property type="entry name" value="Nutrient germinant receptor protein C, domain 3"/>
    <property type="match status" value="1"/>
</dbReference>
<dbReference type="InterPro" id="IPR046953">
    <property type="entry name" value="Spore_GerAC-like_C"/>
</dbReference>
<proteinExistence type="inferred from homology"/>
<evidence type="ECO:0000313" key="10">
    <source>
        <dbReference type="EMBL" id="EHL79640.1"/>
    </source>
</evidence>
<keyword evidence="5" id="KW-0472">Membrane</keyword>
<dbReference type="HOGENOM" id="CLU_051140_0_0_9"/>
<keyword evidence="6" id="KW-0564">Palmitate</keyword>
<dbReference type="PROSITE" id="PS51257">
    <property type="entry name" value="PROKAR_LIPOPROTEIN"/>
    <property type="match status" value="1"/>
</dbReference>
<comment type="subcellular location">
    <subcellularLocation>
        <location evidence="1">Membrane</location>
        <topology evidence="1">Lipid-anchor</topology>
    </subcellularLocation>
</comment>
<evidence type="ECO:0000259" key="8">
    <source>
        <dbReference type="Pfam" id="PF05504"/>
    </source>
</evidence>
<dbReference type="PATRIC" id="fig|665952.3.peg.82"/>
<dbReference type="Pfam" id="PF25198">
    <property type="entry name" value="Spore_GerAC_N"/>
    <property type="match status" value="1"/>
</dbReference>
<evidence type="ECO:0000256" key="4">
    <source>
        <dbReference type="ARBA" id="ARBA00022729"/>
    </source>
</evidence>
<dbReference type="PANTHER" id="PTHR35789:SF1">
    <property type="entry name" value="SPORE GERMINATION PROTEIN B3"/>
    <property type="match status" value="1"/>
</dbReference>
<keyword evidence="4" id="KW-0732">Signal</keyword>
<organism evidence="10 11">
    <name type="scientific">Bacillus smithii 7_3_47FAA</name>
    <dbReference type="NCBI Taxonomy" id="665952"/>
    <lineage>
        <taxon>Bacteria</taxon>
        <taxon>Bacillati</taxon>
        <taxon>Bacillota</taxon>
        <taxon>Bacilli</taxon>
        <taxon>Bacillales</taxon>
        <taxon>Bacillaceae</taxon>
        <taxon>Bacillus</taxon>
    </lineage>
</organism>
<accession>G9QGR3</accession>
<evidence type="ECO:0000256" key="2">
    <source>
        <dbReference type="ARBA" id="ARBA00007886"/>
    </source>
</evidence>
<dbReference type="GO" id="GO:0016020">
    <property type="term" value="C:membrane"/>
    <property type="evidence" value="ECO:0007669"/>
    <property type="project" value="UniProtKB-SubCell"/>
</dbReference>
<dbReference type="InterPro" id="IPR008844">
    <property type="entry name" value="Spore_GerAC-like"/>
</dbReference>
<dbReference type="PANTHER" id="PTHR35789">
    <property type="entry name" value="SPORE GERMINATION PROTEIN B3"/>
    <property type="match status" value="1"/>
</dbReference>
<dbReference type="NCBIfam" id="TIGR02887">
    <property type="entry name" value="spore_ger_x_C"/>
    <property type="match status" value="1"/>
</dbReference>
<dbReference type="Proteomes" id="UP000011747">
    <property type="component" value="Unassembled WGS sequence"/>
</dbReference>
<keyword evidence="11" id="KW-1185">Reference proteome</keyword>
<comment type="similarity">
    <text evidence="2">Belongs to the GerABKC lipoprotein family.</text>
</comment>
<dbReference type="RefSeq" id="WP_003352349.1">
    <property type="nucleotide sequence ID" value="NZ_JH414740.1"/>
</dbReference>
<comment type="caution">
    <text evidence="10">The sequence shown here is derived from an EMBL/GenBank/DDBJ whole genome shotgun (WGS) entry which is preliminary data.</text>
</comment>
<dbReference type="InterPro" id="IPR057336">
    <property type="entry name" value="GerAC_N"/>
</dbReference>